<protein>
    <submittedName>
        <fullName evidence="2">Uncharacterized protein</fullName>
    </submittedName>
</protein>
<comment type="caution">
    <text evidence="2">The sequence shown here is derived from an EMBL/GenBank/DDBJ whole genome shotgun (WGS) entry which is preliminary data.</text>
</comment>
<dbReference type="AlphaFoldDB" id="A0AA37GXA6"/>
<evidence type="ECO:0000313" key="3">
    <source>
        <dbReference type="Proteomes" id="UP001055172"/>
    </source>
</evidence>
<reference evidence="2 3" key="1">
    <citation type="submission" date="2021-07" db="EMBL/GenBank/DDBJ databases">
        <title>Genome data of Colletotrichum spaethianum.</title>
        <authorList>
            <person name="Utami Y.D."/>
            <person name="Hiruma K."/>
        </authorList>
    </citation>
    <scope>NUCLEOTIDE SEQUENCE [LARGE SCALE GENOMIC DNA]</scope>
    <source>
        <strain evidence="2 3">MAFF 242679</strain>
    </source>
</reference>
<proteinExistence type="predicted"/>
<accession>A0AA37GXA6</accession>
<feature type="compositionally biased region" description="Basic and acidic residues" evidence="1">
    <location>
        <begin position="64"/>
        <end position="79"/>
    </location>
</feature>
<evidence type="ECO:0000313" key="2">
    <source>
        <dbReference type="EMBL" id="GJC88594.1"/>
    </source>
</evidence>
<name>A0AA37GXA6_9PEZI</name>
<sequence>MDWTPLTEKDAFLYLQLADFGCGPSPSRRNSTGAPIRIAFADIIKQLRRAIDVAVGPGRMVDMVKHRPELKRKVSREPEPVNNRKSKSKSKT</sequence>
<dbReference type="EMBL" id="BPPX01000034">
    <property type="protein sequence ID" value="GJC88594.1"/>
    <property type="molecule type" value="Genomic_DNA"/>
</dbReference>
<evidence type="ECO:0000256" key="1">
    <source>
        <dbReference type="SAM" id="MobiDB-lite"/>
    </source>
</evidence>
<gene>
    <name evidence="2" type="ORF">ColLi_11432</name>
</gene>
<feature type="region of interest" description="Disordered" evidence="1">
    <location>
        <begin position="64"/>
        <end position="92"/>
    </location>
</feature>
<organism evidence="2 3">
    <name type="scientific">Colletotrichum liriopes</name>
    <dbReference type="NCBI Taxonomy" id="708192"/>
    <lineage>
        <taxon>Eukaryota</taxon>
        <taxon>Fungi</taxon>
        <taxon>Dikarya</taxon>
        <taxon>Ascomycota</taxon>
        <taxon>Pezizomycotina</taxon>
        <taxon>Sordariomycetes</taxon>
        <taxon>Hypocreomycetidae</taxon>
        <taxon>Glomerellales</taxon>
        <taxon>Glomerellaceae</taxon>
        <taxon>Colletotrichum</taxon>
        <taxon>Colletotrichum spaethianum species complex</taxon>
    </lineage>
</organism>
<keyword evidence="3" id="KW-1185">Reference proteome</keyword>
<dbReference type="Proteomes" id="UP001055172">
    <property type="component" value="Unassembled WGS sequence"/>
</dbReference>